<dbReference type="GO" id="GO:0005975">
    <property type="term" value="P:carbohydrate metabolic process"/>
    <property type="evidence" value="ECO:0007669"/>
    <property type="project" value="InterPro"/>
</dbReference>
<dbReference type="InterPro" id="IPR007822">
    <property type="entry name" value="LANC-like"/>
</dbReference>
<reference evidence="4" key="1">
    <citation type="submission" date="2015-12" db="EMBL/GenBank/DDBJ databases">
        <title>De novo transcriptome assembly of four potential Pierce s Disease insect vectors from Arizona vineyards.</title>
        <authorList>
            <person name="Tassone E.E."/>
        </authorList>
    </citation>
    <scope>NUCLEOTIDE SEQUENCE</scope>
</reference>
<keyword evidence="3" id="KW-0479">Metal-binding</keyword>
<dbReference type="FunFam" id="1.50.10.10:FF:000012">
    <property type="entry name" value="LanC-like protein 3"/>
    <property type="match status" value="1"/>
</dbReference>
<evidence type="ECO:0000256" key="3">
    <source>
        <dbReference type="PIRSR" id="PIRSR607822-1"/>
    </source>
</evidence>
<keyword evidence="3" id="KW-0862">Zinc</keyword>
<feature type="binding site" evidence="3">
    <location>
        <position position="376"/>
    </location>
    <ligand>
        <name>Zn(2+)</name>
        <dbReference type="ChEBI" id="CHEBI:29105"/>
    </ligand>
</feature>
<proteinExistence type="inferred from homology"/>
<organism evidence="4">
    <name type="scientific">Clastoptera arizonana</name>
    <name type="common">Arizona spittle bug</name>
    <dbReference type="NCBI Taxonomy" id="38151"/>
    <lineage>
        <taxon>Eukaryota</taxon>
        <taxon>Metazoa</taxon>
        <taxon>Ecdysozoa</taxon>
        <taxon>Arthropoda</taxon>
        <taxon>Hexapoda</taxon>
        <taxon>Insecta</taxon>
        <taxon>Pterygota</taxon>
        <taxon>Neoptera</taxon>
        <taxon>Paraneoptera</taxon>
        <taxon>Hemiptera</taxon>
        <taxon>Auchenorrhyncha</taxon>
        <taxon>Cercopoidea</taxon>
        <taxon>Clastopteridae</taxon>
        <taxon>Clastoptera</taxon>
    </lineage>
</organism>
<dbReference type="PANTHER" id="PTHR12736:SF7">
    <property type="entry name" value="LANC-LIKE PROTEIN 3"/>
    <property type="match status" value="1"/>
</dbReference>
<protein>
    <recommendedName>
        <fullName evidence="2">LanC-like protein 3 homolog</fullName>
    </recommendedName>
</protein>
<dbReference type="SMART" id="SM01260">
    <property type="entry name" value="LANC_like"/>
    <property type="match status" value="1"/>
</dbReference>
<dbReference type="GO" id="GO:0046872">
    <property type="term" value="F:metal ion binding"/>
    <property type="evidence" value="ECO:0007669"/>
    <property type="project" value="UniProtKB-KW"/>
</dbReference>
<dbReference type="Pfam" id="PF05147">
    <property type="entry name" value="LANC_like"/>
    <property type="match status" value="1"/>
</dbReference>
<name>A0A1B6CNQ0_9HEMI</name>
<dbReference type="PRINTS" id="PR01951">
    <property type="entry name" value="LANCEUKARYTE"/>
</dbReference>
<dbReference type="SUPFAM" id="SSF158745">
    <property type="entry name" value="LanC-like"/>
    <property type="match status" value="1"/>
</dbReference>
<dbReference type="PRINTS" id="PR01950">
    <property type="entry name" value="LANCSUPER"/>
</dbReference>
<dbReference type="InterPro" id="IPR012341">
    <property type="entry name" value="6hp_glycosidase-like_sf"/>
</dbReference>
<comment type="similarity">
    <text evidence="1">Belongs to the LanC-like protein family.</text>
</comment>
<accession>A0A1B6CNQ0</accession>
<sequence>MINFAAKLGVIRLLRNLTETEIFTTLNLIGHSYQIRYKMSGRERYFLNSFPDYKSTNTSEIAQNEKFQSQLLEFVKKIEEKQQPKKEFTDGGIYVGIPGIAYMFLHLSKLPSFSNSKEEFLKKAFKYITVSDSHIKSNLTPKELGFLLGCDGVIAIAASIFNELGMKDQAGQKLEVYSSHANLYKPIDFLPKGGDELLVGRAGFVCGALWLKNIFGKNVIPNEDIVEICSSIYQSGRMYSKKHRSPCPLMYSYYDTEYLGAAHGLCGILLTLISCPNYLGQVKSNEITHIKDSVDFLLSLQTKTGNFPCAMDEIGVNLRSEHNELVHWCHGAPGVVYLMAKAYLVWKDEKYLESCLRCGDLVWKKGLLKKGPGICHGVAGNGYVFLLLYRLTGDQKHLYRAQKFGEFLFTDQMKLSRTPDCPYSLYEGIAGTVCFLGDLLHPDKASFPFIDIFE</sequence>
<evidence type="ECO:0000256" key="1">
    <source>
        <dbReference type="ARBA" id="ARBA00007179"/>
    </source>
</evidence>
<dbReference type="PANTHER" id="PTHR12736">
    <property type="entry name" value="LANC-LIKE PROTEIN"/>
    <property type="match status" value="1"/>
</dbReference>
<feature type="binding site" evidence="3">
    <location>
        <position position="329"/>
    </location>
    <ligand>
        <name>Zn(2+)</name>
        <dbReference type="ChEBI" id="CHEBI:29105"/>
    </ligand>
</feature>
<gene>
    <name evidence="4" type="ORF">g.4871</name>
</gene>
<feature type="binding site" evidence="3">
    <location>
        <position position="375"/>
    </location>
    <ligand>
        <name>Zn(2+)</name>
        <dbReference type="ChEBI" id="CHEBI:29105"/>
    </ligand>
</feature>
<evidence type="ECO:0000256" key="2">
    <source>
        <dbReference type="ARBA" id="ARBA00069999"/>
    </source>
</evidence>
<evidence type="ECO:0000313" key="4">
    <source>
        <dbReference type="EMBL" id="JAS15014.1"/>
    </source>
</evidence>
<dbReference type="GO" id="GO:0031179">
    <property type="term" value="P:peptide modification"/>
    <property type="evidence" value="ECO:0007669"/>
    <property type="project" value="InterPro"/>
</dbReference>
<dbReference type="EMBL" id="GEDC01022284">
    <property type="protein sequence ID" value="JAS15014.1"/>
    <property type="molecule type" value="Transcribed_RNA"/>
</dbReference>
<dbReference type="Gene3D" id="1.50.10.10">
    <property type="match status" value="1"/>
</dbReference>
<dbReference type="AlphaFoldDB" id="A0A1B6CNQ0"/>
<dbReference type="CDD" id="cd04794">
    <property type="entry name" value="euk_LANCL"/>
    <property type="match status" value="1"/>
</dbReference>
<dbReference type="GO" id="GO:0005886">
    <property type="term" value="C:plasma membrane"/>
    <property type="evidence" value="ECO:0007669"/>
    <property type="project" value="TreeGrafter"/>
</dbReference>
<dbReference type="InterPro" id="IPR020464">
    <property type="entry name" value="LanC-like_prot_euk"/>
</dbReference>